<feature type="compositionally biased region" description="Polar residues" evidence="1">
    <location>
        <begin position="90"/>
        <end position="106"/>
    </location>
</feature>
<dbReference type="AlphaFoldDB" id="A0A6P6XTP4"/>
<sequence>MATNINVNSLNNLIINIIINESTRRKFCCHGCPTISFVLFFSHIIIFFYFNETSSKSLTTTIEIVLDYFDYINQTRTTRNTSNHDENESIGVSSSPLNLCTTRNTR</sequence>
<organism evidence="3 4">
    <name type="scientific">Dermatophagoides pteronyssinus</name>
    <name type="common">European house dust mite</name>
    <dbReference type="NCBI Taxonomy" id="6956"/>
    <lineage>
        <taxon>Eukaryota</taxon>
        <taxon>Metazoa</taxon>
        <taxon>Ecdysozoa</taxon>
        <taxon>Arthropoda</taxon>
        <taxon>Chelicerata</taxon>
        <taxon>Arachnida</taxon>
        <taxon>Acari</taxon>
        <taxon>Acariformes</taxon>
        <taxon>Sarcoptiformes</taxon>
        <taxon>Astigmata</taxon>
        <taxon>Psoroptidia</taxon>
        <taxon>Analgoidea</taxon>
        <taxon>Pyroglyphidae</taxon>
        <taxon>Dermatophagoidinae</taxon>
        <taxon>Dermatophagoides</taxon>
    </lineage>
</organism>
<reference evidence="4" key="1">
    <citation type="submission" date="2025-08" db="UniProtKB">
        <authorList>
            <consortium name="RefSeq"/>
        </authorList>
    </citation>
    <scope>IDENTIFICATION</scope>
    <source>
        <strain evidence="4">Airmid</strain>
    </source>
</reference>
<gene>
    <name evidence="4" type="primary">LOC113789874</name>
</gene>
<evidence type="ECO:0000313" key="3">
    <source>
        <dbReference type="Proteomes" id="UP000515146"/>
    </source>
</evidence>
<protein>
    <submittedName>
        <fullName evidence="4">Uncharacterized protein LOC113789874</fullName>
    </submittedName>
</protein>
<feature type="transmembrane region" description="Helical" evidence="2">
    <location>
        <begin position="27"/>
        <end position="50"/>
    </location>
</feature>
<accession>A0A6P6XTP4</accession>
<keyword evidence="2" id="KW-1133">Transmembrane helix</keyword>
<keyword evidence="3" id="KW-1185">Reference proteome</keyword>
<name>A0A6P6XTP4_DERPT</name>
<evidence type="ECO:0000256" key="1">
    <source>
        <dbReference type="SAM" id="MobiDB-lite"/>
    </source>
</evidence>
<dbReference type="KEGG" id="dpte:113789874"/>
<dbReference type="RefSeq" id="XP_027195269.1">
    <property type="nucleotide sequence ID" value="XM_027339468.1"/>
</dbReference>
<dbReference type="Proteomes" id="UP000515146">
    <property type="component" value="Unplaced"/>
</dbReference>
<keyword evidence="2" id="KW-0472">Membrane</keyword>
<evidence type="ECO:0000313" key="4">
    <source>
        <dbReference type="RefSeq" id="XP_027195269.1"/>
    </source>
</evidence>
<feature type="region of interest" description="Disordered" evidence="1">
    <location>
        <begin position="78"/>
        <end position="106"/>
    </location>
</feature>
<evidence type="ECO:0000256" key="2">
    <source>
        <dbReference type="SAM" id="Phobius"/>
    </source>
</evidence>
<proteinExistence type="predicted"/>
<keyword evidence="2" id="KW-0812">Transmembrane</keyword>
<dbReference type="InParanoid" id="A0A6P6XTP4"/>